<keyword evidence="1" id="KW-0812">Transmembrane</keyword>
<dbReference type="Gene3D" id="2.160.20.10">
    <property type="entry name" value="Single-stranded right-handed beta-helix, Pectin lyase-like"/>
    <property type="match status" value="1"/>
</dbReference>
<feature type="transmembrane region" description="Helical" evidence="1">
    <location>
        <begin position="549"/>
        <end position="568"/>
    </location>
</feature>
<evidence type="ECO:0000256" key="1">
    <source>
        <dbReference type="SAM" id="Phobius"/>
    </source>
</evidence>
<keyword evidence="1" id="KW-0472">Membrane</keyword>
<dbReference type="InterPro" id="IPR012334">
    <property type="entry name" value="Pectin_lyas_fold"/>
</dbReference>
<dbReference type="SUPFAM" id="SSF51126">
    <property type="entry name" value="Pectin lyase-like"/>
    <property type="match status" value="1"/>
</dbReference>
<reference evidence="3 4" key="1">
    <citation type="submission" date="2016-08" db="EMBL/GenBank/DDBJ databases">
        <authorList>
            <person name="Seilhamer J.J."/>
        </authorList>
    </citation>
    <scope>NUCLEOTIDE SEQUENCE [LARGE SCALE GENOMIC DNA]</scope>
    <source>
        <strain evidence="3">Buetzberg</strain>
    </source>
</reference>
<keyword evidence="1" id="KW-1133">Transmembrane helix</keyword>
<dbReference type="InterPro" id="IPR036168">
    <property type="entry name" value="AP2_Mu_C_sf"/>
</dbReference>
<dbReference type="SUPFAM" id="SSF49447">
    <property type="entry name" value="Second domain of Mu2 adaptin subunit (ap50) of ap2 adaptor"/>
    <property type="match status" value="1"/>
</dbReference>
<feature type="domain" description="DUF11" evidence="2">
    <location>
        <begin position="409"/>
        <end position="513"/>
    </location>
</feature>
<protein>
    <submittedName>
        <fullName evidence="3">Conserved repeat domain protein</fullName>
    </submittedName>
</protein>
<dbReference type="Proteomes" id="UP000094707">
    <property type="component" value="Chromosome I"/>
</dbReference>
<dbReference type="KEGG" id="mcub:MCBB_1058"/>
<name>A0A1D3L1Z1_9EURY</name>
<dbReference type="OrthoDB" id="78475at2157"/>
<dbReference type="PATRIC" id="fig|129848.4.peg.1066"/>
<dbReference type="Pfam" id="PF01345">
    <property type="entry name" value="DUF11"/>
    <property type="match status" value="1"/>
</dbReference>
<sequence length="572" mass="59862">METKNKRSILKIPVLLLMCVVLFSAVSAVSAAGTSDNSTIYVSTQGNDTWDGLNATYNGTSGPKKTITNATGTVATNGTIYIAQGTYNESGINIDHNMTIIGETQTNTIINGKQTGTSIFIILPGINVTLLNLTLTNSTSRDYGGAITNYGTLIINNCTFNNDTGTEGGAICNYFSANLTVANSTFTDNIGHGDSGAIVSVGTLTVTNSIFTGNSAALGGAIAANNILIVTNSAFYNNTATVGGAIADMGTTINSKVNFNSIVGNSPNNSQIYCSVGTLNATLNWWGSNLDPSIYVSNGIVNVTSWLVLNITANSTIFNGVNSTVTVDLLHDNTGTYHDPADGHIPDGTLVTFTATNGSLNPTTTTLINGQTTTLFTANHVGTSIINATVDKQTVTKELTVNPASYLYLNTTTSKANPTIGDTFILTYKLSNSGPDNATNVTVTFQIPTGLKFVNATVDNGTVTYNSTTRTITWTLDNVAVGDPYLYLTVKALGTGSYTITPTITSETYNTNTDPLTPFNINIQKANNTNGSTTVNAASTTQTIPMQKTGMPITGLILAVLAVLGGMLPKRK</sequence>
<evidence type="ECO:0000313" key="4">
    <source>
        <dbReference type="Proteomes" id="UP000094707"/>
    </source>
</evidence>
<gene>
    <name evidence="3" type="ORF">MCBB_1058</name>
</gene>
<keyword evidence="4" id="KW-1185">Reference proteome</keyword>
<proteinExistence type="predicted"/>
<dbReference type="AlphaFoldDB" id="A0A1D3L1Z1"/>
<dbReference type="EMBL" id="LT607756">
    <property type="protein sequence ID" value="SCG85617.1"/>
    <property type="molecule type" value="Genomic_DNA"/>
</dbReference>
<evidence type="ECO:0000259" key="2">
    <source>
        <dbReference type="Pfam" id="PF01345"/>
    </source>
</evidence>
<dbReference type="PANTHER" id="PTHR11319">
    <property type="entry name" value="G PROTEIN-COUPLED RECEPTOR-RELATED"/>
    <property type="match status" value="1"/>
</dbReference>
<dbReference type="InterPro" id="IPR047589">
    <property type="entry name" value="DUF11_rpt"/>
</dbReference>
<dbReference type="GeneID" id="30411903"/>
<dbReference type="InterPro" id="IPR011050">
    <property type="entry name" value="Pectin_lyase_fold/virulence"/>
</dbReference>
<accession>A0A1D3L1Z1</accession>
<dbReference type="InterPro" id="IPR001434">
    <property type="entry name" value="OmcB-like_DUF11"/>
</dbReference>
<organism evidence="3 4">
    <name type="scientific">Methanobacterium congolense</name>
    <dbReference type="NCBI Taxonomy" id="118062"/>
    <lineage>
        <taxon>Archaea</taxon>
        <taxon>Methanobacteriati</taxon>
        <taxon>Methanobacteriota</taxon>
        <taxon>Methanomada group</taxon>
        <taxon>Methanobacteria</taxon>
        <taxon>Methanobacteriales</taxon>
        <taxon>Methanobacteriaceae</taxon>
        <taxon>Methanobacterium</taxon>
    </lineage>
</organism>
<evidence type="ECO:0000313" key="3">
    <source>
        <dbReference type="EMBL" id="SCG85617.1"/>
    </source>
</evidence>
<dbReference type="NCBIfam" id="TIGR01451">
    <property type="entry name" value="B_ant_repeat"/>
    <property type="match status" value="1"/>
</dbReference>
<dbReference type="RefSeq" id="WP_071906753.1">
    <property type="nucleotide sequence ID" value="NZ_LT607756.1"/>
</dbReference>
<dbReference type="PANTHER" id="PTHR11319:SF35">
    <property type="entry name" value="OUTER MEMBRANE PROTEIN PMPC-RELATED"/>
    <property type="match status" value="1"/>
</dbReference>